<keyword evidence="9" id="KW-0539">Nucleus</keyword>
<dbReference type="CDD" id="cd04751">
    <property type="entry name" value="Commd3"/>
    <property type="match status" value="1"/>
</dbReference>
<feature type="domain" description="COMM" evidence="14">
    <location>
        <begin position="123"/>
        <end position="190"/>
    </location>
</feature>
<dbReference type="InterPro" id="IPR032443">
    <property type="entry name" value="RAWUL"/>
</dbReference>
<evidence type="ECO:0000256" key="8">
    <source>
        <dbReference type="ARBA" id="ARBA00023163"/>
    </source>
</evidence>
<evidence type="ECO:0000256" key="6">
    <source>
        <dbReference type="ARBA" id="ARBA00022853"/>
    </source>
</evidence>
<dbReference type="GO" id="GO:0003351">
    <property type="term" value="P:epithelial cilium movement involved in extracellular fluid movement"/>
    <property type="evidence" value="ECO:0007669"/>
    <property type="project" value="TreeGrafter"/>
</dbReference>
<dbReference type="FunFam" id="3.10.20.90:FF:000106">
    <property type="entry name" value="Polycomb complex protein BMI-1"/>
    <property type="match status" value="1"/>
</dbReference>
<dbReference type="Pfam" id="PF16207">
    <property type="entry name" value="RAWUL"/>
    <property type="match status" value="1"/>
</dbReference>
<dbReference type="InterPro" id="IPR013083">
    <property type="entry name" value="Znf_RING/FYVE/PHD"/>
</dbReference>
<evidence type="ECO:0000313" key="16">
    <source>
        <dbReference type="Proteomes" id="UP000290572"/>
    </source>
</evidence>
<dbReference type="AlphaFoldDB" id="A0A498LC72"/>
<reference evidence="15 16" key="1">
    <citation type="submission" date="2018-03" db="EMBL/GenBank/DDBJ databases">
        <title>Draft genome sequence of Rohu Carp (Labeo rohita).</title>
        <authorList>
            <person name="Das P."/>
            <person name="Kushwaha B."/>
            <person name="Joshi C.G."/>
            <person name="Kumar D."/>
            <person name="Nagpure N.S."/>
            <person name="Sahoo L."/>
            <person name="Das S.P."/>
            <person name="Bit A."/>
            <person name="Patnaik S."/>
            <person name="Meher P.K."/>
            <person name="Jayasankar P."/>
            <person name="Koringa P.G."/>
            <person name="Patel N.V."/>
            <person name="Hinsu A.T."/>
            <person name="Kumar R."/>
            <person name="Pandey M."/>
            <person name="Agarwal S."/>
            <person name="Srivastava S."/>
            <person name="Singh M."/>
            <person name="Iquebal M.A."/>
            <person name="Jaiswal S."/>
            <person name="Angadi U.B."/>
            <person name="Kumar N."/>
            <person name="Raza M."/>
            <person name="Shah T.M."/>
            <person name="Rai A."/>
            <person name="Jena J.K."/>
        </authorList>
    </citation>
    <scope>NUCLEOTIDE SEQUENCE [LARGE SCALE GENOMIC DNA]</scope>
    <source>
        <strain evidence="15">DASCIFA01</strain>
        <tissue evidence="15">Testis</tissue>
    </source>
</reference>
<dbReference type="FunFam" id="1.25.10.10:FF:000129">
    <property type="entry name" value="sperm-associated antigen 6 isoform X1"/>
    <property type="match status" value="1"/>
</dbReference>
<dbReference type="GO" id="GO:0005576">
    <property type="term" value="C:extracellular region"/>
    <property type="evidence" value="ECO:0007669"/>
    <property type="project" value="GOC"/>
</dbReference>
<evidence type="ECO:0000256" key="10">
    <source>
        <dbReference type="ARBA" id="ARBA00056192"/>
    </source>
</evidence>
<dbReference type="GO" id="GO:0001669">
    <property type="term" value="C:acrosomal vesicle"/>
    <property type="evidence" value="ECO:0007669"/>
    <property type="project" value="TreeGrafter"/>
</dbReference>
<comment type="caution">
    <text evidence="15">The sequence shown here is derived from an EMBL/GenBank/DDBJ whole genome shotgun (WGS) entry which is preliminary data.</text>
</comment>
<organism evidence="15 16">
    <name type="scientific">Labeo rohita</name>
    <name type="common">Indian major carp</name>
    <name type="synonym">Cyprinus rohita</name>
    <dbReference type="NCBI Taxonomy" id="84645"/>
    <lineage>
        <taxon>Eukaryota</taxon>
        <taxon>Metazoa</taxon>
        <taxon>Chordata</taxon>
        <taxon>Craniata</taxon>
        <taxon>Vertebrata</taxon>
        <taxon>Euteleostomi</taxon>
        <taxon>Actinopterygii</taxon>
        <taxon>Neopterygii</taxon>
        <taxon>Teleostei</taxon>
        <taxon>Ostariophysi</taxon>
        <taxon>Cypriniformes</taxon>
        <taxon>Cyprinidae</taxon>
        <taxon>Labeoninae</taxon>
        <taxon>Labeonini</taxon>
        <taxon>Labeo</taxon>
    </lineage>
</organism>
<dbReference type="PROSITE" id="PS00518">
    <property type="entry name" value="ZF_RING_1"/>
    <property type="match status" value="1"/>
</dbReference>
<dbReference type="InterPro" id="IPR000225">
    <property type="entry name" value="Armadillo"/>
</dbReference>
<dbReference type="GO" id="GO:0021549">
    <property type="term" value="P:cerebellum development"/>
    <property type="evidence" value="ECO:0007669"/>
    <property type="project" value="UniProtKB-ARBA"/>
</dbReference>
<dbReference type="Proteomes" id="UP000290572">
    <property type="component" value="Unassembled WGS sequence"/>
</dbReference>
<dbReference type="InterPro" id="IPR016024">
    <property type="entry name" value="ARM-type_fold"/>
</dbReference>
<dbReference type="PROSITE" id="PS51269">
    <property type="entry name" value="COMM"/>
    <property type="match status" value="1"/>
</dbReference>
<dbReference type="GO" id="GO:0015630">
    <property type="term" value="C:microtubule cytoskeleton"/>
    <property type="evidence" value="ECO:0007669"/>
    <property type="project" value="TreeGrafter"/>
</dbReference>
<evidence type="ECO:0000256" key="11">
    <source>
        <dbReference type="ARBA" id="ARBA00062186"/>
    </source>
</evidence>
<comment type="subunit">
    <text evidence="11">Component of a PRC1-like complex. Homodimer. Interacts with cbx2.</text>
</comment>
<name>A0A498LC72_LABRO</name>
<dbReference type="Gene3D" id="3.30.40.10">
    <property type="entry name" value="Zinc/RING finger domain, C3HC4 (zinc finger)"/>
    <property type="match status" value="1"/>
</dbReference>
<dbReference type="SMART" id="SM00184">
    <property type="entry name" value="RING"/>
    <property type="match status" value="1"/>
</dbReference>
<dbReference type="GO" id="GO:0006325">
    <property type="term" value="P:chromatin organization"/>
    <property type="evidence" value="ECO:0007669"/>
    <property type="project" value="UniProtKB-KW"/>
</dbReference>
<dbReference type="GO" id="GO:0005634">
    <property type="term" value="C:nucleus"/>
    <property type="evidence" value="ECO:0007669"/>
    <property type="project" value="UniProtKB-SubCell"/>
</dbReference>
<comment type="function">
    <text evidence="10">Component of a Polycomb group (PcG) multiprotein PRC1-like complex, a complex class required to maintain the transcriptionally repressive state of many genes, including Hox genes, throughout development. PcG PRC1 complex acts via chromatin remodeling and modification of histones; it mediates monoubiquitination of histone H2A 'Lys-119', rendering chromatin heritably changed in its expressibility. In the PRC1 complex, it is required to stimulate the E3 ubiquitin-protein ligase activity of rnf2.</text>
</comment>
<evidence type="ECO:0000256" key="7">
    <source>
        <dbReference type="ARBA" id="ARBA00023015"/>
    </source>
</evidence>
<evidence type="ECO:0000256" key="5">
    <source>
        <dbReference type="ARBA" id="ARBA00022833"/>
    </source>
</evidence>
<dbReference type="Gene3D" id="3.10.20.90">
    <property type="entry name" value="Phosphatidylinositol 3-kinase Catalytic Subunit, Chain A, domain 1"/>
    <property type="match status" value="1"/>
</dbReference>
<evidence type="ECO:0000259" key="13">
    <source>
        <dbReference type="PROSITE" id="PS50089"/>
    </source>
</evidence>
<dbReference type="GO" id="GO:0008270">
    <property type="term" value="F:zinc ion binding"/>
    <property type="evidence" value="ECO:0007669"/>
    <property type="project" value="UniProtKB-KW"/>
</dbReference>
<protein>
    <submittedName>
        <fullName evidence="15">Sperm-associated antigen 6 isoform X1</fullName>
    </submittedName>
</protein>
<dbReference type="Pfam" id="PF00514">
    <property type="entry name" value="Arm"/>
    <property type="match status" value="3"/>
</dbReference>
<sequence>MELSESVMKGLQTLADPNVFDLKSFTIFTEVAFDSLVSPRGESVLGHSELKHIDQTTLKHCHTATTTFILEGVKQNADKSTISSCLEDVRFQNERVDTFYNSFQKNKRKLESLLSSIDACPPHITDAEWRLEYCIKNSHVHKVNQPSYLISLNTERAGASSEINFNCTMEQLQGLFHPMTMHRTTRIKITELNPHLMCVLCGGYFIDATTIIECLHSFCKMCIVRYLETSKYCPICDVQVHKTKPLLNIRSDKTLQDIVYKLVPGLFKTANGSNEDRGEVADEDKRIITDDEIISLSIEFFDQRAQQQGTEEKQKEEVNNKRYLQCPAAMTVMHLRKFLRSKMDIPPTFQIEVMYEDEPLKDYYTLMDIAYIYTWRRTPAEQANDNSAKTNPKLYQAVVDCGALDALVISLEEFDPGVKEAAAWAIGYIARHNAPLSQAVVDAGVVPLLVLCIQEPEIALKRVAASALSDIAKHSPELAQTVVDTGAIAHLAQMILNPDAKLKRQVFSALSQIAKHSVDVAEMVVEAEIFPAALVCLKDPDEYVRKNVATLIREITKHTPELSQIIVNVGGVAAVIDYLGDSKGNVRLPGIMMLGYVATHSENLAMAVIVSKGVPQLAICLEEEQEDHIKAATAWAFGQIGRHTPEHARAVAVANVFPKLLNLYLDSESSEDLQVKAKKALKSILQKCTYLPALEPLLYEAPSNILKHVVCQFSKVLPHDSKARRLFVTSGGLKKVQEIKAEPGSAVQEYINAINNCYPEEIVRYYSPGYSETLLERIDNYQPM</sequence>
<dbReference type="GO" id="GO:0097228">
    <property type="term" value="C:sperm principal piece"/>
    <property type="evidence" value="ECO:0007669"/>
    <property type="project" value="TreeGrafter"/>
</dbReference>
<evidence type="ECO:0000259" key="14">
    <source>
        <dbReference type="PROSITE" id="PS51269"/>
    </source>
</evidence>
<keyword evidence="17" id="KW-1267">Proteomics identification</keyword>
<evidence type="ECO:0000256" key="12">
    <source>
        <dbReference type="PROSITE-ProRule" id="PRU00175"/>
    </source>
</evidence>
<dbReference type="SMART" id="SM00185">
    <property type="entry name" value="ARM"/>
    <property type="match status" value="7"/>
</dbReference>
<dbReference type="InterPro" id="IPR011989">
    <property type="entry name" value="ARM-like"/>
</dbReference>
<dbReference type="PANTHER" id="PTHR23314">
    <property type="entry name" value="SPERM-ASSOCIATED ANTIGEN 6 ARMADILLO REPEAT-CONTAINING"/>
    <property type="match status" value="1"/>
</dbReference>
<keyword evidence="3" id="KW-0479">Metal-binding</keyword>
<keyword evidence="6" id="KW-0156">Chromatin regulator</keyword>
<dbReference type="PROSITE" id="PS50089">
    <property type="entry name" value="ZF_RING_2"/>
    <property type="match status" value="1"/>
</dbReference>
<dbReference type="SUPFAM" id="SSF57850">
    <property type="entry name" value="RING/U-box"/>
    <property type="match status" value="1"/>
</dbReference>
<dbReference type="Pfam" id="PF07258">
    <property type="entry name" value="COMM_domain"/>
    <property type="match status" value="1"/>
</dbReference>
<feature type="domain" description="RING-type" evidence="13">
    <location>
        <begin position="198"/>
        <end position="237"/>
    </location>
</feature>
<evidence type="ECO:0000256" key="1">
    <source>
        <dbReference type="ARBA" id="ARBA00004123"/>
    </source>
</evidence>
<dbReference type="InterPro" id="IPR017907">
    <property type="entry name" value="Znf_RING_CS"/>
</dbReference>
<dbReference type="GO" id="GO:0008017">
    <property type="term" value="F:microtubule binding"/>
    <property type="evidence" value="ECO:0007669"/>
    <property type="project" value="TreeGrafter"/>
</dbReference>
<dbReference type="PANTHER" id="PTHR23314:SF0">
    <property type="entry name" value="SPERM-ASSOCIATED ANTIGEN 6"/>
    <property type="match status" value="1"/>
</dbReference>
<dbReference type="GO" id="GO:0046847">
    <property type="term" value="P:filopodium assembly"/>
    <property type="evidence" value="ECO:0007669"/>
    <property type="project" value="TreeGrafter"/>
</dbReference>
<dbReference type="Pfam" id="PF21672">
    <property type="entry name" value="COMM_HN"/>
    <property type="match status" value="1"/>
</dbReference>
<keyword evidence="7" id="KW-0805">Transcription regulation</keyword>
<proteinExistence type="evidence at protein level"/>
<keyword evidence="2" id="KW-0678">Repressor</keyword>
<evidence type="ECO:0000256" key="3">
    <source>
        <dbReference type="ARBA" id="ARBA00022723"/>
    </source>
</evidence>
<keyword evidence="5" id="KW-0862">Zinc</keyword>
<gene>
    <name evidence="15" type="ORF">ROHU_013099</name>
</gene>
<dbReference type="STRING" id="84645.A0A498LC72"/>
<evidence type="ECO:0000256" key="2">
    <source>
        <dbReference type="ARBA" id="ARBA00022491"/>
    </source>
</evidence>
<evidence type="ECO:0000256" key="4">
    <source>
        <dbReference type="ARBA" id="ARBA00022771"/>
    </source>
</evidence>
<evidence type="ECO:0000256" key="9">
    <source>
        <dbReference type="ARBA" id="ARBA00023242"/>
    </source>
</evidence>
<dbReference type="InterPro" id="IPR017920">
    <property type="entry name" value="COMM"/>
</dbReference>
<keyword evidence="16" id="KW-1185">Reference proteome</keyword>
<evidence type="ECO:0000313" key="15">
    <source>
        <dbReference type="EMBL" id="RXN04104.1"/>
    </source>
</evidence>
<comment type="subcellular location">
    <subcellularLocation>
        <location evidence="1">Nucleus</location>
    </subcellularLocation>
</comment>
<dbReference type="InterPro" id="IPR001841">
    <property type="entry name" value="Znf_RING"/>
</dbReference>
<dbReference type="Pfam" id="PF13923">
    <property type="entry name" value="zf-C3HC4_2"/>
    <property type="match status" value="1"/>
</dbReference>
<dbReference type="GO" id="GO:0007288">
    <property type="term" value="P:sperm axoneme assembly"/>
    <property type="evidence" value="ECO:0007669"/>
    <property type="project" value="TreeGrafter"/>
</dbReference>
<dbReference type="GO" id="GO:1990138">
    <property type="term" value="P:neuron projection extension"/>
    <property type="evidence" value="ECO:0007669"/>
    <property type="project" value="TreeGrafter"/>
</dbReference>
<dbReference type="SUPFAM" id="SSF48371">
    <property type="entry name" value="ARM repeat"/>
    <property type="match status" value="1"/>
</dbReference>
<keyword evidence="4 12" id="KW-0863">Zinc-finger</keyword>
<keyword evidence="8" id="KW-0804">Transcription</keyword>
<dbReference type="FunFam" id="3.30.40.10:FF:000082">
    <property type="entry name" value="Polycomb group ring finger 2"/>
    <property type="match status" value="1"/>
</dbReference>
<evidence type="ECO:0007829" key="17">
    <source>
        <dbReference type="PeptideAtlas" id="A0A498LC72"/>
    </source>
</evidence>
<dbReference type="EMBL" id="QBIY01013460">
    <property type="protein sequence ID" value="RXN04104.1"/>
    <property type="molecule type" value="Genomic_DNA"/>
</dbReference>
<dbReference type="Gene3D" id="1.25.10.10">
    <property type="entry name" value="Leucine-rich Repeat Variant"/>
    <property type="match status" value="2"/>
</dbReference>
<accession>A0A498LC72</accession>
<dbReference type="GO" id="GO:0005930">
    <property type="term" value="C:axoneme"/>
    <property type="evidence" value="ECO:0007669"/>
    <property type="project" value="TreeGrafter"/>
</dbReference>